<dbReference type="PANTHER" id="PTHR24223">
    <property type="entry name" value="ATP-BINDING CASSETTE SUB-FAMILY C"/>
    <property type="match status" value="1"/>
</dbReference>
<evidence type="ECO:0008006" key="16">
    <source>
        <dbReference type="Google" id="ProtNLM"/>
    </source>
</evidence>
<dbReference type="SUPFAM" id="SSF52540">
    <property type="entry name" value="P-loop containing nucleoside triphosphate hydrolases"/>
    <property type="match status" value="1"/>
</dbReference>
<comment type="similarity">
    <text evidence="2">Belongs to the ABC transporter superfamily. ABCC family. Conjugate transporter (TC 3.A.1.208) subfamily.</text>
</comment>
<dbReference type="AlphaFoldDB" id="A0A9W6AYF4"/>
<dbReference type="InterPro" id="IPR027417">
    <property type="entry name" value="P-loop_NTPase"/>
</dbReference>
<keyword evidence="5 11" id="KW-0812">Transmembrane</keyword>
<dbReference type="Pfam" id="PF00005">
    <property type="entry name" value="ABC_tran"/>
    <property type="match status" value="1"/>
</dbReference>
<keyword evidence="3" id="KW-0813">Transport</keyword>
<evidence type="ECO:0000256" key="7">
    <source>
        <dbReference type="ARBA" id="ARBA00022840"/>
    </source>
</evidence>
<dbReference type="GO" id="GO:0016887">
    <property type="term" value="F:ATP hydrolysis activity"/>
    <property type="evidence" value="ECO:0007669"/>
    <property type="project" value="InterPro"/>
</dbReference>
<dbReference type="CDD" id="cd18580">
    <property type="entry name" value="ABC_6TM_ABCC_D2"/>
    <property type="match status" value="1"/>
</dbReference>
<evidence type="ECO:0000256" key="6">
    <source>
        <dbReference type="ARBA" id="ARBA00022741"/>
    </source>
</evidence>
<dbReference type="InterPro" id="IPR050173">
    <property type="entry name" value="ABC_transporter_C-like"/>
</dbReference>
<organism evidence="14 15">
    <name type="scientific">Aspergillus tubingensis</name>
    <dbReference type="NCBI Taxonomy" id="5068"/>
    <lineage>
        <taxon>Eukaryota</taxon>
        <taxon>Fungi</taxon>
        <taxon>Dikarya</taxon>
        <taxon>Ascomycota</taxon>
        <taxon>Pezizomycotina</taxon>
        <taxon>Eurotiomycetes</taxon>
        <taxon>Eurotiomycetidae</taxon>
        <taxon>Eurotiales</taxon>
        <taxon>Aspergillaceae</taxon>
        <taxon>Aspergillus</taxon>
        <taxon>Aspergillus subgen. Circumdati</taxon>
    </lineage>
</organism>
<evidence type="ECO:0000256" key="5">
    <source>
        <dbReference type="ARBA" id="ARBA00022692"/>
    </source>
</evidence>
<evidence type="ECO:0000256" key="3">
    <source>
        <dbReference type="ARBA" id="ARBA00022448"/>
    </source>
</evidence>
<keyword evidence="10" id="KW-0325">Glycoprotein</keyword>
<name>A0A9W6AYF4_ASPTU</name>
<dbReference type="PROSITE" id="PS50893">
    <property type="entry name" value="ABC_TRANSPORTER_2"/>
    <property type="match status" value="1"/>
</dbReference>
<dbReference type="SMART" id="SM00382">
    <property type="entry name" value="AAA"/>
    <property type="match status" value="1"/>
</dbReference>
<dbReference type="SUPFAM" id="SSF90123">
    <property type="entry name" value="ABC transporter transmembrane region"/>
    <property type="match status" value="1"/>
</dbReference>
<feature type="domain" description="ABC transmembrane type-1" evidence="13">
    <location>
        <begin position="1"/>
        <end position="186"/>
    </location>
</feature>
<gene>
    <name evidence="14" type="ORF">AtubIFM56815_003994</name>
</gene>
<dbReference type="InterPro" id="IPR003593">
    <property type="entry name" value="AAA+_ATPase"/>
</dbReference>
<keyword evidence="8 11" id="KW-1133">Transmembrane helix</keyword>
<dbReference type="PANTHER" id="PTHR24223:SF404">
    <property type="entry name" value="ABC MULTIDRUG TRANSPORTER (EUROFUNG)-RELATED"/>
    <property type="match status" value="1"/>
</dbReference>
<evidence type="ECO:0000313" key="15">
    <source>
        <dbReference type="Proteomes" id="UP001144157"/>
    </source>
</evidence>
<dbReference type="GO" id="GO:0005524">
    <property type="term" value="F:ATP binding"/>
    <property type="evidence" value="ECO:0007669"/>
    <property type="project" value="UniProtKB-KW"/>
</dbReference>
<evidence type="ECO:0000256" key="10">
    <source>
        <dbReference type="ARBA" id="ARBA00023180"/>
    </source>
</evidence>
<proteinExistence type="inferred from homology"/>
<keyword evidence="9 11" id="KW-0472">Membrane</keyword>
<comment type="subcellular location">
    <subcellularLocation>
        <location evidence="1">Cell membrane</location>
        <topology evidence="1">Multi-pass membrane protein</topology>
    </subcellularLocation>
</comment>
<dbReference type="Gene3D" id="3.40.50.300">
    <property type="entry name" value="P-loop containing nucleotide triphosphate hydrolases"/>
    <property type="match status" value="1"/>
</dbReference>
<evidence type="ECO:0000256" key="1">
    <source>
        <dbReference type="ARBA" id="ARBA00004651"/>
    </source>
</evidence>
<feature type="transmembrane region" description="Helical" evidence="11">
    <location>
        <begin position="128"/>
        <end position="150"/>
    </location>
</feature>
<protein>
    <recommendedName>
        <fullName evidence="16">ABC transporter domain-containing protein</fullName>
    </recommendedName>
</protein>
<dbReference type="GO" id="GO:0005886">
    <property type="term" value="C:plasma membrane"/>
    <property type="evidence" value="ECO:0007669"/>
    <property type="project" value="UniProtKB-SubCell"/>
</dbReference>
<sequence>MASAPLFWLSEANSGDILNRFNQDLELTDMTLPLAAINTTKAKYMSLTVPPLLIACYFLQRYYLRTSRQIRLLSIETKSPLYQHLSETLSGVSTIRAFRRQRWFESNNLLLVDNSQKCVYALFMIQQWLTLAMDLLASGLVVLLMILIVFTRDSFDSGSSGTAIVTLMSFTQSLARLLKFWSLTESCLGAVSRIKSFGDTVPSEEQSKRFDANSLLSLNEKVSWPSHGEIEFDKVVAAYRSHPVLKTVSMRIEPGDKVAICGRSGSGKSSLVLCLGGLLPIQSGAVRIDGVDIINVSSQDILKHLSVVPQDPCFLPGTIRLNIDPDETLSESALEGVLEATHLSAIVRKMGGLDADLKPELWSAGQGQLLALARSMARKSVVLILDEAMSRVDLSTQSLMERIVASHFNYCTVLSIVHRHENISAFDKVALFEDGELMEFDRPELLLSKETRFRALYTSSHT</sequence>
<keyword evidence="4" id="KW-1003">Cell membrane</keyword>
<dbReference type="InterPro" id="IPR044726">
    <property type="entry name" value="ABCC_6TM_D2"/>
</dbReference>
<evidence type="ECO:0000256" key="2">
    <source>
        <dbReference type="ARBA" id="ARBA00009726"/>
    </source>
</evidence>
<evidence type="ECO:0000256" key="4">
    <source>
        <dbReference type="ARBA" id="ARBA00022475"/>
    </source>
</evidence>
<evidence type="ECO:0000256" key="9">
    <source>
        <dbReference type="ARBA" id="ARBA00023136"/>
    </source>
</evidence>
<keyword evidence="7" id="KW-0067">ATP-binding</keyword>
<evidence type="ECO:0000259" key="13">
    <source>
        <dbReference type="PROSITE" id="PS50929"/>
    </source>
</evidence>
<comment type="caution">
    <text evidence="14">The sequence shown here is derived from an EMBL/GenBank/DDBJ whole genome shotgun (WGS) entry which is preliminary data.</text>
</comment>
<dbReference type="InterPro" id="IPR011527">
    <property type="entry name" value="ABC1_TM_dom"/>
</dbReference>
<dbReference type="Pfam" id="PF00664">
    <property type="entry name" value="ABC_membrane"/>
    <property type="match status" value="1"/>
</dbReference>
<dbReference type="FunFam" id="3.40.50.300:FF:002145">
    <property type="entry name" value="ABC transporter (MsbA subfamily)"/>
    <property type="match status" value="1"/>
</dbReference>
<dbReference type="GO" id="GO:0140359">
    <property type="term" value="F:ABC-type transporter activity"/>
    <property type="evidence" value="ECO:0007669"/>
    <property type="project" value="InterPro"/>
</dbReference>
<evidence type="ECO:0000313" key="14">
    <source>
        <dbReference type="EMBL" id="GLA89514.1"/>
    </source>
</evidence>
<feature type="domain" description="ABC transporter" evidence="12">
    <location>
        <begin position="230"/>
        <end position="459"/>
    </location>
</feature>
<keyword evidence="6" id="KW-0547">Nucleotide-binding</keyword>
<dbReference type="InterPro" id="IPR036640">
    <property type="entry name" value="ABC1_TM_sf"/>
</dbReference>
<reference evidence="14" key="1">
    <citation type="submission" date="2022-07" db="EMBL/GenBank/DDBJ databases">
        <title>Taxonomy of Aspergillus series Nigri: significant species reduction supported by multi-species coalescent approaches.</title>
        <authorList>
            <person name="Bian C."/>
            <person name="Kusuya Y."/>
            <person name="Sklenar F."/>
            <person name="D'hooge E."/>
            <person name="Yaguchi T."/>
            <person name="Takahashi H."/>
            <person name="Hubka V."/>
        </authorList>
    </citation>
    <scope>NUCLEOTIDE SEQUENCE</scope>
    <source>
        <strain evidence="14">IFM 56815</strain>
    </source>
</reference>
<evidence type="ECO:0000259" key="12">
    <source>
        <dbReference type="PROSITE" id="PS50893"/>
    </source>
</evidence>
<accession>A0A9W6AYF4</accession>
<dbReference type="Gene3D" id="1.20.1560.10">
    <property type="entry name" value="ABC transporter type 1, transmembrane domain"/>
    <property type="match status" value="1"/>
</dbReference>
<dbReference type="EMBL" id="BRPE01000017">
    <property type="protein sequence ID" value="GLA89514.1"/>
    <property type="molecule type" value="Genomic_DNA"/>
</dbReference>
<evidence type="ECO:0000256" key="11">
    <source>
        <dbReference type="SAM" id="Phobius"/>
    </source>
</evidence>
<feature type="transmembrane region" description="Helical" evidence="11">
    <location>
        <begin position="44"/>
        <end position="64"/>
    </location>
</feature>
<dbReference type="PROSITE" id="PS50929">
    <property type="entry name" value="ABC_TM1F"/>
    <property type="match status" value="1"/>
</dbReference>
<dbReference type="Proteomes" id="UP001144157">
    <property type="component" value="Unassembled WGS sequence"/>
</dbReference>
<evidence type="ECO:0000256" key="8">
    <source>
        <dbReference type="ARBA" id="ARBA00022989"/>
    </source>
</evidence>
<dbReference type="InterPro" id="IPR003439">
    <property type="entry name" value="ABC_transporter-like_ATP-bd"/>
</dbReference>